<keyword evidence="3" id="KW-1185">Reference proteome</keyword>
<organism evidence="2 3">
    <name type="scientific">Sphingoaurantiacus capsulatus</name>
    <dbReference type="NCBI Taxonomy" id="1771310"/>
    <lineage>
        <taxon>Bacteria</taxon>
        <taxon>Pseudomonadati</taxon>
        <taxon>Pseudomonadota</taxon>
        <taxon>Alphaproteobacteria</taxon>
        <taxon>Sphingomonadales</taxon>
        <taxon>Sphingosinicellaceae</taxon>
        <taxon>Sphingoaurantiacus</taxon>
    </lineage>
</organism>
<evidence type="ECO:0008006" key="4">
    <source>
        <dbReference type="Google" id="ProtNLM"/>
    </source>
</evidence>
<name>A0ABV7XEK6_9SPHN</name>
<evidence type="ECO:0000313" key="3">
    <source>
        <dbReference type="Proteomes" id="UP001595615"/>
    </source>
</evidence>
<dbReference type="Proteomes" id="UP001595615">
    <property type="component" value="Unassembled WGS sequence"/>
</dbReference>
<accession>A0ABV7XEK6</accession>
<feature type="signal peptide" evidence="1">
    <location>
        <begin position="1"/>
        <end position="19"/>
    </location>
</feature>
<protein>
    <recommendedName>
        <fullName evidence="4">Lipoprotein</fullName>
    </recommendedName>
</protein>
<reference evidence="3" key="1">
    <citation type="journal article" date="2019" name="Int. J. Syst. Evol. Microbiol.">
        <title>The Global Catalogue of Microorganisms (GCM) 10K type strain sequencing project: providing services to taxonomists for standard genome sequencing and annotation.</title>
        <authorList>
            <consortium name="The Broad Institute Genomics Platform"/>
            <consortium name="The Broad Institute Genome Sequencing Center for Infectious Disease"/>
            <person name="Wu L."/>
            <person name="Ma J."/>
        </authorList>
    </citation>
    <scope>NUCLEOTIDE SEQUENCE [LARGE SCALE GENOMIC DNA]</scope>
    <source>
        <strain evidence="3">KCTC 42644</strain>
    </source>
</reference>
<evidence type="ECO:0000313" key="2">
    <source>
        <dbReference type="EMBL" id="MFC3714366.1"/>
    </source>
</evidence>
<evidence type="ECO:0000256" key="1">
    <source>
        <dbReference type="SAM" id="SignalP"/>
    </source>
</evidence>
<proteinExistence type="predicted"/>
<dbReference type="RefSeq" id="WP_380863827.1">
    <property type="nucleotide sequence ID" value="NZ_JBHRXV010000014.1"/>
</dbReference>
<keyword evidence="1" id="KW-0732">Signal</keyword>
<feature type="chain" id="PRO_5047106419" description="Lipoprotein" evidence="1">
    <location>
        <begin position="20"/>
        <end position="114"/>
    </location>
</feature>
<gene>
    <name evidence="2" type="ORF">ACFOMD_17495</name>
</gene>
<comment type="caution">
    <text evidence="2">The sequence shown here is derived from an EMBL/GenBank/DDBJ whole genome shotgun (WGS) entry which is preliminary data.</text>
</comment>
<dbReference type="EMBL" id="JBHRXV010000014">
    <property type="protein sequence ID" value="MFC3714366.1"/>
    <property type="molecule type" value="Genomic_DNA"/>
</dbReference>
<sequence>MTRAVALLLPLLLPACAAAVVPIPLPAPAPKTQSFTVIGRAPAEVAAMFGKPALDRTEGTARQLQFANANCVLDVYFYPDKRSGKVAATYAEARTPAGQASETAACIDGLTLRS</sequence>